<dbReference type="Proteomes" id="UP000314294">
    <property type="component" value="Unassembled WGS sequence"/>
</dbReference>
<dbReference type="AlphaFoldDB" id="A0A4Z2ESS3"/>
<gene>
    <name evidence="2" type="primary">ARHGAP28_1</name>
    <name evidence="2" type="ORF">EYF80_058010</name>
</gene>
<feature type="compositionally biased region" description="Basic and acidic residues" evidence="1">
    <location>
        <begin position="1"/>
        <end position="12"/>
    </location>
</feature>
<evidence type="ECO:0000313" key="3">
    <source>
        <dbReference type="Proteomes" id="UP000314294"/>
    </source>
</evidence>
<dbReference type="EMBL" id="SRLO01003119">
    <property type="protein sequence ID" value="TNN31833.1"/>
    <property type="molecule type" value="Genomic_DNA"/>
</dbReference>
<sequence length="109" mass="12629">METYWREVRSIEEEKDGEEEEEEEEERKSMDEAELEEAWLAEAGLSSLVTASSPDKAAPLLSTLTRQQAATVRTRLDNYNQTLKTRNKQPIRDVRDIFTEVALKIKIKD</sequence>
<reference evidence="2 3" key="1">
    <citation type="submission" date="2019-03" db="EMBL/GenBank/DDBJ databases">
        <title>First draft genome of Liparis tanakae, snailfish: a comprehensive survey of snailfish specific genes.</title>
        <authorList>
            <person name="Kim W."/>
            <person name="Song I."/>
            <person name="Jeong J.-H."/>
            <person name="Kim D."/>
            <person name="Kim S."/>
            <person name="Ryu S."/>
            <person name="Song J.Y."/>
            <person name="Lee S.K."/>
        </authorList>
    </citation>
    <scope>NUCLEOTIDE SEQUENCE [LARGE SCALE GENOMIC DNA]</scope>
    <source>
        <tissue evidence="2">Muscle</tissue>
    </source>
</reference>
<comment type="caution">
    <text evidence="2">The sequence shown here is derived from an EMBL/GenBank/DDBJ whole genome shotgun (WGS) entry which is preliminary data.</text>
</comment>
<organism evidence="2 3">
    <name type="scientific">Liparis tanakae</name>
    <name type="common">Tanaka's snailfish</name>
    <dbReference type="NCBI Taxonomy" id="230148"/>
    <lineage>
        <taxon>Eukaryota</taxon>
        <taxon>Metazoa</taxon>
        <taxon>Chordata</taxon>
        <taxon>Craniata</taxon>
        <taxon>Vertebrata</taxon>
        <taxon>Euteleostomi</taxon>
        <taxon>Actinopterygii</taxon>
        <taxon>Neopterygii</taxon>
        <taxon>Teleostei</taxon>
        <taxon>Neoteleostei</taxon>
        <taxon>Acanthomorphata</taxon>
        <taxon>Eupercaria</taxon>
        <taxon>Perciformes</taxon>
        <taxon>Cottioidei</taxon>
        <taxon>Cottales</taxon>
        <taxon>Liparidae</taxon>
        <taxon>Liparis</taxon>
    </lineage>
</organism>
<evidence type="ECO:0000256" key="1">
    <source>
        <dbReference type="SAM" id="MobiDB-lite"/>
    </source>
</evidence>
<evidence type="ECO:0000313" key="2">
    <source>
        <dbReference type="EMBL" id="TNN31833.1"/>
    </source>
</evidence>
<accession>A0A4Z2ESS3</accession>
<feature type="region of interest" description="Disordered" evidence="1">
    <location>
        <begin position="1"/>
        <end position="32"/>
    </location>
</feature>
<name>A0A4Z2ESS3_9TELE</name>
<dbReference type="OrthoDB" id="27680at2759"/>
<keyword evidence="3" id="KW-1185">Reference proteome</keyword>
<feature type="compositionally biased region" description="Acidic residues" evidence="1">
    <location>
        <begin position="13"/>
        <end position="25"/>
    </location>
</feature>
<proteinExistence type="predicted"/>
<protein>
    <submittedName>
        <fullName evidence="2">Rho GTPase-activating protein 28</fullName>
    </submittedName>
</protein>